<organism evidence="1 2">
    <name type="scientific">Enterobacteria phage JenP2</name>
    <dbReference type="NCBI Taxonomy" id="1610838"/>
    <lineage>
        <taxon>Viruses</taxon>
        <taxon>Duplodnaviria</taxon>
        <taxon>Heunggongvirae</taxon>
        <taxon>Uroviricota</taxon>
        <taxon>Caudoviricetes</taxon>
        <taxon>Queuovirinae</taxon>
        <taxon>Nonagvirus</taxon>
        <taxon>Nonagvirus JenP2</taxon>
    </lineage>
</organism>
<reference evidence="2" key="2">
    <citation type="submission" date="2015-01" db="EMBL/GenBank/DDBJ databases">
        <title>Complete sequence of three novel 9g-like phages.</title>
        <authorList>
            <person name="Carstens A.B."/>
            <person name="Hansen L.H."/>
            <person name="Kot W."/>
        </authorList>
    </citation>
    <scope>NUCLEOTIDE SEQUENCE [LARGE SCALE GENOMIC DNA]</scope>
</reference>
<dbReference type="KEGG" id="vg:26643506"/>
<name>A0A0E3GMK6_9CAUD</name>
<proteinExistence type="predicted"/>
<dbReference type="RefSeq" id="YP_009217007.1">
    <property type="nucleotide sequence ID" value="NC_028997.1"/>
</dbReference>
<protein>
    <submittedName>
        <fullName evidence="1">Uncharacterized protein</fullName>
    </submittedName>
</protein>
<keyword evidence="2" id="KW-1185">Reference proteome</keyword>
<dbReference type="OrthoDB" id="26143at10239"/>
<evidence type="ECO:0000313" key="2">
    <source>
        <dbReference type="Proteomes" id="UP000033024"/>
    </source>
</evidence>
<dbReference type="GeneID" id="26643506"/>
<dbReference type="Proteomes" id="UP000033024">
    <property type="component" value="Segment"/>
</dbReference>
<dbReference type="EMBL" id="KP719133">
    <property type="protein sequence ID" value="AKA61022.1"/>
    <property type="molecule type" value="Genomic_DNA"/>
</dbReference>
<sequence length="82" mass="8767">MNAIHIKALAPTQSKGMRFKAVGLGMCAITANDYNLNGEANAAAAAQELLDNYNMQNKSLQFKILGVGTLPDNTWAVLLTSK</sequence>
<evidence type="ECO:0000313" key="1">
    <source>
        <dbReference type="EMBL" id="AKA61022.1"/>
    </source>
</evidence>
<accession>A0A0E3GMK6</accession>
<reference evidence="1 2" key="1">
    <citation type="journal article" date="2015" name="Genome Announc.">
        <title>Complete Genome Sequences of Four Novel Escherichia coli Bacteriophages Belonging to New Phage Groups.</title>
        <authorList>
            <person name="Carstens A.B."/>
            <person name="Kot W."/>
            <person name="Hansen L.H."/>
        </authorList>
    </citation>
    <scope>NUCLEOTIDE SEQUENCE [LARGE SCALE GENOMIC DNA]</scope>
</reference>